<dbReference type="InterPro" id="IPR045087">
    <property type="entry name" value="Cu-oxidase_fam"/>
</dbReference>
<comment type="caution">
    <text evidence="7">The sequence shown here is derived from an EMBL/GenBank/DDBJ whole genome shotgun (WGS) entry which is preliminary data.</text>
</comment>
<dbReference type="PROSITE" id="PS51257">
    <property type="entry name" value="PROKAR_LIPOPROTEIN"/>
    <property type="match status" value="1"/>
</dbReference>
<feature type="domain" description="Plastocyanin-like" evidence="5">
    <location>
        <begin position="528"/>
        <end position="549"/>
    </location>
</feature>
<organism evidence="7 8">
    <name type="scientific">SAR324 cluster bacterium</name>
    <dbReference type="NCBI Taxonomy" id="2024889"/>
    <lineage>
        <taxon>Bacteria</taxon>
        <taxon>Deltaproteobacteria</taxon>
        <taxon>SAR324 cluster</taxon>
    </lineage>
</organism>
<dbReference type="EMBL" id="NVSR01000009">
    <property type="protein sequence ID" value="PCI29906.1"/>
    <property type="molecule type" value="Genomic_DNA"/>
</dbReference>
<dbReference type="GO" id="GO:0016491">
    <property type="term" value="F:oxidoreductase activity"/>
    <property type="evidence" value="ECO:0007669"/>
    <property type="project" value="UniProtKB-KW"/>
</dbReference>
<dbReference type="SUPFAM" id="SSF49503">
    <property type="entry name" value="Cupredoxins"/>
    <property type="match status" value="3"/>
</dbReference>
<accession>A0A2A4T8F3</accession>
<dbReference type="AlphaFoldDB" id="A0A2A4T8F3"/>
<feature type="domain" description="Plastocyanin-like" evidence="6">
    <location>
        <begin position="128"/>
        <end position="210"/>
    </location>
</feature>
<dbReference type="PROSITE" id="PS00080">
    <property type="entry name" value="MULTICOPPER_OXIDASE2"/>
    <property type="match status" value="1"/>
</dbReference>
<evidence type="ECO:0000256" key="1">
    <source>
        <dbReference type="ARBA" id="ARBA00022723"/>
    </source>
</evidence>
<evidence type="ECO:0000259" key="6">
    <source>
        <dbReference type="Pfam" id="PF07732"/>
    </source>
</evidence>
<dbReference type="PANTHER" id="PTHR48267:SF1">
    <property type="entry name" value="BILIRUBIN OXIDASE"/>
    <property type="match status" value="1"/>
</dbReference>
<evidence type="ECO:0000256" key="2">
    <source>
        <dbReference type="ARBA" id="ARBA00023002"/>
    </source>
</evidence>
<feature type="domain" description="Plastocyanin-like" evidence="4">
    <location>
        <begin position="253"/>
        <end position="334"/>
    </location>
</feature>
<dbReference type="InterPro" id="IPR011707">
    <property type="entry name" value="Cu-oxidase-like_N"/>
</dbReference>
<keyword evidence="1" id="KW-0479">Metal-binding</keyword>
<evidence type="ECO:0008006" key="9">
    <source>
        <dbReference type="Google" id="ProtNLM"/>
    </source>
</evidence>
<evidence type="ECO:0000313" key="7">
    <source>
        <dbReference type="EMBL" id="PCI29906.1"/>
    </source>
</evidence>
<evidence type="ECO:0000259" key="4">
    <source>
        <dbReference type="Pfam" id="PF00394"/>
    </source>
</evidence>
<protein>
    <recommendedName>
        <fullName evidence="9">Plastocyanin-like domain-containing protein</fullName>
    </recommendedName>
</protein>
<name>A0A2A4T8F3_9DELT</name>
<dbReference type="Pfam" id="PF00394">
    <property type="entry name" value="Cu-oxidase"/>
    <property type="match status" value="1"/>
</dbReference>
<gene>
    <name evidence="7" type="ORF">COB67_03080</name>
</gene>
<feature type="region of interest" description="Disordered" evidence="3">
    <location>
        <begin position="32"/>
        <end position="52"/>
    </location>
</feature>
<dbReference type="PANTHER" id="PTHR48267">
    <property type="entry name" value="CUPREDOXIN SUPERFAMILY PROTEIN"/>
    <property type="match status" value="1"/>
</dbReference>
<dbReference type="InterPro" id="IPR002355">
    <property type="entry name" value="Cu_oxidase_Cu_BS"/>
</dbReference>
<dbReference type="Proteomes" id="UP000218113">
    <property type="component" value="Unassembled WGS sequence"/>
</dbReference>
<reference evidence="8" key="1">
    <citation type="submission" date="2017-08" db="EMBL/GenBank/DDBJ databases">
        <title>A dynamic microbial community with high functional redundancy inhabits the cold, oxic subseafloor aquifer.</title>
        <authorList>
            <person name="Tully B.J."/>
            <person name="Wheat C.G."/>
            <person name="Glazer B.T."/>
            <person name="Huber J.A."/>
        </authorList>
    </citation>
    <scope>NUCLEOTIDE SEQUENCE [LARGE SCALE GENOMIC DNA]</scope>
</reference>
<dbReference type="GO" id="GO:0005507">
    <property type="term" value="F:copper ion binding"/>
    <property type="evidence" value="ECO:0007669"/>
    <property type="project" value="InterPro"/>
</dbReference>
<proteinExistence type="predicted"/>
<dbReference type="InterPro" id="IPR011706">
    <property type="entry name" value="Cu-oxidase_C"/>
</dbReference>
<dbReference type="InterPro" id="IPR008972">
    <property type="entry name" value="Cupredoxin"/>
</dbReference>
<evidence type="ECO:0000256" key="3">
    <source>
        <dbReference type="SAM" id="MobiDB-lite"/>
    </source>
</evidence>
<feature type="compositionally biased region" description="Low complexity" evidence="3">
    <location>
        <begin position="37"/>
        <end position="48"/>
    </location>
</feature>
<dbReference type="Pfam" id="PF07732">
    <property type="entry name" value="Cu-oxidase_3"/>
    <property type="match status" value="1"/>
</dbReference>
<keyword evidence="2" id="KW-0560">Oxidoreductase</keyword>
<sequence>MSKKISRRKVIKSTAKFLAVTYMGHTLIGCASEDSDSSSTSTSTSDTTLFIPPVVTPDGSNNISLQANEGTTQFYSGFDSVTKGFVDVNNAASTAYLGPTIRVSSTNSNSTASGTPMVDQGTQKAGANNVNFSISNNTSTTISAHWHGLHIDGYVDGGPYNAITAGSTWSPTLPIYQQAGMNWYHTHIHGTTAIDVYKGLAGLFIIDDTNSKALDAAGLPSTYGVDDIPLIIQDKKFVNSVLDSSNTGGRFAGETFLVNGTVSPIFEVEAGLNRFRILNASNARFYDFTIDNDGISVSFQKIATDGGFLAAPVNLTSLRMGPGERNEIVVDFSNFSAGDTLTLKSVDNSNTGLGSFTLMTFTVIAQTSQTSGNSVPTTLNGNFATDRTTLMAKTPDAYVAIDLRGGANPFYSARSTTASPTPVQVTLDTTTANFVSTSTQTTANYTEEWTITGANHPFHLHGCHAMIKSIGGNSVVPDEMQGWKDVFEVDSQNGTANTNSPIVFLVQFDEKAYASGSNAGSGAGTDFMYMMHCHILGHEDAGMMGCFEVI</sequence>
<evidence type="ECO:0000313" key="8">
    <source>
        <dbReference type="Proteomes" id="UP000218113"/>
    </source>
</evidence>
<dbReference type="Pfam" id="PF07731">
    <property type="entry name" value="Cu-oxidase_2"/>
    <property type="match status" value="1"/>
</dbReference>
<evidence type="ECO:0000259" key="5">
    <source>
        <dbReference type="Pfam" id="PF07731"/>
    </source>
</evidence>
<dbReference type="InterPro" id="IPR001117">
    <property type="entry name" value="Cu-oxidase_2nd"/>
</dbReference>
<dbReference type="Gene3D" id="2.60.40.420">
    <property type="entry name" value="Cupredoxins - blue copper proteins"/>
    <property type="match status" value="3"/>
</dbReference>